<dbReference type="Gene3D" id="1.10.760.10">
    <property type="entry name" value="Cytochrome c-like domain"/>
    <property type="match status" value="2"/>
</dbReference>
<dbReference type="KEGG" id="aup:AsAng_0047900"/>
<comment type="subcellular location">
    <subcellularLocation>
        <location evidence="1">Cell envelope</location>
    </subcellularLocation>
</comment>
<evidence type="ECO:0000256" key="4">
    <source>
        <dbReference type="ARBA" id="ARBA00022729"/>
    </source>
</evidence>
<keyword evidence="10" id="KW-1185">Reference proteome</keyword>
<dbReference type="GO" id="GO:0004130">
    <property type="term" value="F:cytochrome-c peroxidase activity"/>
    <property type="evidence" value="ECO:0007669"/>
    <property type="project" value="TreeGrafter"/>
</dbReference>
<dbReference type="GO" id="GO:0020037">
    <property type="term" value="F:heme binding"/>
    <property type="evidence" value="ECO:0007669"/>
    <property type="project" value="InterPro"/>
</dbReference>
<evidence type="ECO:0000256" key="6">
    <source>
        <dbReference type="ARBA" id="ARBA00023004"/>
    </source>
</evidence>
<keyword evidence="6 7" id="KW-0408">Iron</keyword>
<keyword evidence="2 7" id="KW-0349">Heme</keyword>
<reference evidence="9" key="1">
    <citation type="submission" date="2022-09" db="EMBL/GenBank/DDBJ databases">
        <title>Aureispira anguillicida sp. nov., isolated from Leptocephalus of Japanese eel Anguilla japonica.</title>
        <authorList>
            <person name="Yuasa K."/>
            <person name="Mekata T."/>
            <person name="Ikunari K."/>
        </authorList>
    </citation>
    <scope>NUCLEOTIDE SEQUENCE</scope>
    <source>
        <strain evidence="9">EL160426</strain>
    </source>
</reference>
<name>A0A915YIW1_9BACT</name>
<organism evidence="9 10">
    <name type="scientific">Aureispira anguillae</name>
    <dbReference type="NCBI Taxonomy" id="2864201"/>
    <lineage>
        <taxon>Bacteria</taxon>
        <taxon>Pseudomonadati</taxon>
        <taxon>Bacteroidota</taxon>
        <taxon>Saprospiria</taxon>
        <taxon>Saprospirales</taxon>
        <taxon>Saprospiraceae</taxon>
        <taxon>Aureispira</taxon>
    </lineage>
</organism>
<dbReference type="GO" id="GO:0030313">
    <property type="term" value="C:cell envelope"/>
    <property type="evidence" value="ECO:0007669"/>
    <property type="project" value="UniProtKB-SubCell"/>
</dbReference>
<keyword evidence="5" id="KW-0560">Oxidoreductase</keyword>
<dbReference type="PANTHER" id="PTHR30600:SF10">
    <property type="entry name" value="BLL6722 PROTEIN"/>
    <property type="match status" value="1"/>
</dbReference>
<dbReference type="InterPro" id="IPR036909">
    <property type="entry name" value="Cyt_c-like_dom_sf"/>
</dbReference>
<keyword evidence="4" id="KW-0732">Signal</keyword>
<dbReference type="Pfam" id="PF03150">
    <property type="entry name" value="CCP_MauG"/>
    <property type="match status" value="1"/>
</dbReference>
<evidence type="ECO:0000256" key="3">
    <source>
        <dbReference type="ARBA" id="ARBA00022723"/>
    </source>
</evidence>
<evidence type="ECO:0000256" key="2">
    <source>
        <dbReference type="ARBA" id="ARBA00022617"/>
    </source>
</evidence>
<dbReference type="AlphaFoldDB" id="A0A915YIW1"/>
<keyword evidence="3 7" id="KW-0479">Metal-binding</keyword>
<evidence type="ECO:0000313" key="9">
    <source>
        <dbReference type="EMBL" id="BDS14027.1"/>
    </source>
</evidence>
<evidence type="ECO:0000256" key="7">
    <source>
        <dbReference type="PROSITE-ProRule" id="PRU00433"/>
    </source>
</evidence>
<gene>
    <name evidence="9" type="ORF">AsAng_0047900</name>
</gene>
<dbReference type="PROSITE" id="PS51007">
    <property type="entry name" value="CYTC"/>
    <property type="match status" value="1"/>
</dbReference>
<proteinExistence type="predicted"/>
<evidence type="ECO:0000259" key="8">
    <source>
        <dbReference type="PROSITE" id="PS51007"/>
    </source>
</evidence>
<accession>A0A915YIW1</accession>
<dbReference type="InterPro" id="IPR051395">
    <property type="entry name" value="Cytochrome_c_Peroxidase/MauG"/>
</dbReference>
<dbReference type="GO" id="GO:0009055">
    <property type="term" value="F:electron transfer activity"/>
    <property type="evidence" value="ECO:0007669"/>
    <property type="project" value="InterPro"/>
</dbReference>
<evidence type="ECO:0000256" key="5">
    <source>
        <dbReference type="ARBA" id="ARBA00023002"/>
    </source>
</evidence>
<evidence type="ECO:0000256" key="1">
    <source>
        <dbReference type="ARBA" id="ARBA00004196"/>
    </source>
</evidence>
<sequence>MLASNKLKMTYRIGLFIVGLIIVLHTSCKNDVLEPKSPLLSLPTSPLEYANVNYPNHIQQAIATLDNTPITNPITNDGASLGRVLFYDKSLSMNNKVSCASCHRAADGFSDRRIKSEGFEDKKTRRNSMPLLNVRFYKSGKMFWDERTNTLEEQVLLPIQDHIEMGMDLGQLITKLEQISYYPTLFEKAFGSEQITPERIAKGLAQFIRAMITYRSKYDQVLEGAATFTATEQNGKRVYDLFGGQQGCQGCHGGGFLDVASYHLQMGQTASKTGAVHLDDLGLYEVSQMDSDSFRFKVSTLRNIEMTAPYLHDGSVADLLTLFSLPHHNFGMTRTEINDLIEFLKTLTDYEIIQDERFLDPFEE</sequence>
<protein>
    <submittedName>
        <fullName evidence="9">Cytochrome-c peroxidase</fullName>
    </submittedName>
</protein>
<dbReference type="GO" id="GO:0046872">
    <property type="term" value="F:metal ion binding"/>
    <property type="evidence" value="ECO:0007669"/>
    <property type="project" value="UniProtKB-KW"/>
</dbReference>
<feature type="domain" description="Cytochrome c" evidence="8">
    <location>
        <begin position="230"/>
        <end position="348"/>
    </location>
</feature>
<keyword evidence="9" id="KW-0575">Peroxidase</keyword>
<dbReference type="SUPFAM" id="SSF46626">
    <property type="entry name" value="Cytochrome c"/>
    <property type="match status" value="2"/>
</dbReference>
<dbReference type="EMBL" id="AP026867">
    <property type="protein sequence ID" value="BDS14027.1"/>
    <property type="molecule type" value="Genomic_DNA"/>
</dbReference>
<dbReference type="PANTHER" id="PTHR30600">
    <property type="entry name" value="CYTOCHROME C PEROXIDASE-RELATED"/>
    <property type="match status" value="1"/>
</dbReference>
<dbReference type="InterPro" id="IPR009056">
    <property type="entry name" value="Cyt_c-like_dom"/>
</dbReference>
<evidence type="ECO:0000313" key="10">
    <source>
        <dbReference type="Proteomes" id="UP001060919"/>
    </source>
</evidence>
<dbReference type="Proteomes" id="UP001060919">
    <property type="component" value="Chromosome"/>
</dbReference>
<dbReference type="InterPro" id="IPR004852">
    <property type="entry name" value="Di-haem_cyt_c_peroxidsae"/>
</dbReference>